<dbReference type="SUPFAM" id="SSF101874">
    <property type="entry name" value="YceI-like"/>
    <property type="match status" value="1"/>
</dbReference>
<evidence type="ECO:0000259" key="2">
    <source>
        <dbReference type="SMART" id="SM00867"/>
    </source>
</evidence>
<dbReference type="STRING" id="1759059.ATE48_03220"/>
<keyword evidence="1" id="KW-0732">Signal</keyword>
<dbReference type="PANTHER" id="PTHR34406:SF1">
    <property type="entry name" value="PROTEIN YCEI"/>
    <property type="match status" value="1"/>
</dbReference>
<dbReference type="InterPro" id="IPR007372">
    <property type="entry name" value="Lipid/polyisoprenoid-bd_YceI"/>
</dbReference>
<reference evidence="3 4" key="1">
    <citation type="submission" date="2015-11" db="EMBL/GenBank/DDBJ databases">
        <title>Whole-Genome Sequence of Candidatus Oderbacter manganicum from the National Park Lower Oder Valley, Germany.</title>
        <authorList>
            <person name="Braun B."/>
            <person name="Liere K."/>
            <person name="Szewzyk U."/>
        </authorList>
    </citation>
    <scope>NUCLEOTIDE SEQUENCE [LARGE SCALE GENOMIC DNA]</scope>
    <source>
        <strain evidence="3 4">OTSz_A_272</strain>
    </source>
</reference>
<dbReference type="RefSeq" id="WP_083197131.1">
    <property type="nucleotide sequence ID" value="NZ_CP013244.1"/>
</dbReference>
<dbReference type="PROSITE" id="PS51257">
    <property type="entry name" value="PROKAR_LIPOPROTEIN"/>
    <property type="match status" value="1"/>
</dbReference>
<dbReference type="Proteomes" id="UP000092498">
    <property type="component" value="Chromosome"/>
</dbReference>
<feature type="domain" description="Lipid/polyisoprenoid-binding YceI-like" evidence="2">
    <location>
        <begin position="53"/>
        <end position="222"/>
    </location>
</feature>
<evidence type="ECO:0000313" key="3">
    <source>
        <dbReference type="EMBL" id="ANP44998.1"/>
    </source>
</evidence>
<gene>
    <name evidence="3" type="ORF">ATE48_03220</name>
</gene>
<proteinExistence type="predicted"/>
<dbReference type="Gene3D" id="2.40.128.110">
    <property type="entry name" value="Lipid/polyisoprenoid-binding, YceI-like"/>
    <property type="match status" value="1"/>
</dbReference>
<feature type="chain" id="PRO_5008518665" description="Lipid/polyisoprenoid-binding YceI-like domain-containing protein" evidence="1">
    <location>
        <begin position="22"/>
        <end position="224"/>
    </location>
</feature>
<sequence length="224" mass="24042">MRPLVLIFVLALSACASTPGAENQPPPFTAPTQQQVAATPATYPIAIDLPAGAYQLDPRHASVIFRIRHEGLSWFTARFDTKDASLTLDPADPTRSQLRATIETVSVNTGVLNAQGERAFDRSIARALGAEATPAITFVSTSIERTGEHTGRITGDLTMNGQTHPMTLEATFDGSAVDPLRRGATVLGFSAHGSINRSDWGVTEWRAFTGDEVQIVIEAELVRS</sequence>
<dbReference type="PANTHER" id="PTHR34406">
    <property type="entry name" value="PROTEIN YCEI"/>
    <property type="match status" value="1"/>
</dbReference>
<dbReference type="EMBL" id="CP013244">
    <property type="protein sequence ID" value="ANP44998.1"/>
    <property type="molecule type" value="Genomic_DNA"/>
</dbReference>
<name>A0A1B1AEM2_9PROT</name>
<accession>A0A1B1AEM2</accession>
<dbReference type="KEGG" id="cbot:ATE48_03220"/>
<dbReference type="Pfam" id="PF04264">
    <property type="entry name" value="YceI"/>
    <property type="match status" value="1"/>
</dbReference>
<organism evidence="3 4">
    <name type="scientific">Candidatus Viadribacter manganicus</name>
    <dbReference type="NCBI Taxonomy" id="1759059"/>
    <lineage>
        <taxon>Bacteria</taxon>
        <taxon>Pseudomonadati</taxon>
        <taxon>Pseudomonadota</taxon>
        <taxon>Alphaproteobacteria</taxon>
        <taxon>Hyphomonadales</taxon>
        <taxon>Hyphomonadaceae</taxon>
        <taxon>Candidatus Viadribacter</taxon>
    </lineage>
</organism>
<keyword evidence="4" id="KW-1185">Reference proteome</keyword>
<dbReference type="InterPro" id="IPR036761">
    <property type="entry name" value="TTHA0802/YceI-like_sf"/>
</dbReference>
<dbReference type="SMART" id="SM00867">
    <property type="entry name" value="YceI"/>
    <property type="match status" value="1"/>
</dbReference>
<evidence type="ECO:0000256" key="1">
    <source>
        <dbReference type="SAM" id="SignalP"/>
    </source>
</evidence>
<dbReference type="OrthoDB" id="9811006at2"/>
<evidence type="ECO:0000313" key="4">
    <source>
        <dbReference type="Proteomes" id="UP000092498"/>
    </source>
</evidence>
<dbReference type="AlphaFoldDB" id="A0A1B1AEM2"/>
<dbReference type="InParanoid" id="A0A1B1AEM2"/>
<feature type="signal peptide" evidence="1">
    <location>
        <begin position="1"/>
        <end position="21"/>
    </location>
</feature>
<protein>
    <recommendedName>
        <fullName evidence="2">Lipid/polyisoprenoid-binding YceI-like domain-containing protein</fullName>
    </recommendedName>
</protein>